<dbReference type="EMBL" id="JBFDAA010000023">
    <property type="protein sequence ID" value="KAL1110250.1"/>
    <property type="molecule type" value="Genomic_DNA"/>
</dbReference>
<accession>A0ABD0XUU2</accession>
<name>A0ABD0XUU2_9HEMI</name>
<feature type="compositionally biased region" description="Pro residues" evidence="1">
    <location>
        <begin position="474"/>
        <end position="487"/>
    </location>
</feature>
<sequence>MQAKLIQADFLPRENIWKTDLDFIVSSYDRSVVLSFMTPSTHELNNNTWRPVTTPILPTTSSAPRSMLLTQEILLDGEVKWGPVSIEFFNYALALAVYAVRYPAVFWNTNKCWGAIFSFQLFVNGIQNLLIYVGVCVLYKVHVIGPSEVLTSLPARFGDNFFLLNPHVTLALLVLTTGLVLSSSLVLYLYGYGRFNAFLSHEKACKVISVEGREWGYLTHCAALCVLLAITVVEGPLLVDLAVIYKSSLDSSVLFSVVSAVFHLFIWVVLWLGLTLKQNWTFKLRVTVGKAAVKSARSIKLLTDVELVSTCDSSAPLLVVASGRTYTVCDTSPKKTIIAAIHKAAMERKAKNQGANTSAKDQFEDNDEQIYWLRPKPLSPKDSPDSEVSDRISWYKKQTAKPKVTFDQTANCTKDINIPDDDGDYARLRELPLLGSSPIPQNDATTSEDKIHPTNENKNLLVAVSRDYEDPSPLLTPEPPELPPPPSNTDIPATPRCLRRADSGMPHDLTPRSDSDTSGSPPDHSETSSGVHSNSSRESNNTGVPKRSTSVEDITNKQNNQWKSSSLQRGVNPPESGEVVIRRRDPEMIPISSSGQDQFGRSTNMRMTSFTDSQSATLPHFPTQQIGVPYPHCSTMPLPPPTLPPLTHTPSNYPRHTTIPTHHNGVRLFTPNPYTKRPIVHRYVQHHSFPQLMNPVKYNLRHNPERDSANFSMASSGDSDTYHS</sequence>
<keyword evidence="4" id="KW-1185">Reference proteome</keyword>
<gene>
    <name evidence="3" type="ORF">AAG570_008327</name>
</gene>
<keyword evidence="2" id="KW-1133">Transmembrane helix</keyword>
<evidence type="ECO:0000256" key="1">
    <source>
        <dbReference type="SAM" id="MobiDB-lite"/>
    </source>
</evidence>
<feature type="transmembrane region" description="Helical" evidence="2">
    <location>
        <begin position="170"/>
        <end position="193"/>
    </location>
</feature>
<evidence type="ECO:0000313" key="3">
    <source>
        <dbReference type="EMBL" id="KAL1110250.1"/>
    </source>
</evidence>
<dbReference type="Proteomes" id="UP001558652">
    <property type="component" value="Unassembled WGS sequence"/>
</dbReference>
<evidence type="ECO:0008006" key="5">
    <source>
        <dbReference type="Google" id="ProtNLM"/>
    </source>
</evidence>
<dbReference type="InterPro" id="IPR053291">
    <property type="entry name" value="Ommatidial_diff-associated"/>
</dbReference>
<feature type="transmembrane region" description="Helical" evidence="2">
    <location>
        <begin position="214"/>
        <end position="233"/>
    </location>
</feature>
<dbReference type="PANTHER" id="PTHR21579">
    <property type="entry name" value="PROTEIN TINCAR"/>
    <property type="match status" value="1"/>
</dbReference>
<keyword evidence="2" id="KW-0472">Membrane</keyword>
<dbReference type="PANTHER" id="PTHR21579:SF20">
    <property type="entry name" value="PROTEIN TINCAR"/>
    <property type="match status" value="1"/>
</dbReference>
<keyword evidence="2" id="KW-0812">Transmembrane</keyword>
<organism evidence="3 4">
    <name type="scientific">Ranatra chinensis</name>
    <dbReference type="NCBI Taxonomy" id="642074"/>
    <lineage>
        <taxon>Eukaryota</taxon>
        <taxon>Metazoa</taxon>
        <taxon>Ecdysozoa</taxon>
        <taxon>Arthropoda</taxon>
        <taxon>Hexapoda</taxon>
        <taxon>Insecta</taxon>
        <taxon>Pterygota</taxon>
        <taxon>Neoptera</taxon>
        <taxon>Paraneoptera</taxon>
        <taxon>Hemiptera</taxon>
        <taxon>Heteroptera</taxon>
        <taxon>Panheteroptera</taxon>
        <taxon>Nepomorpha</taxon>
        <taxon>Nepidae</taxon>
        <taxon>Ranatrinae</taxon>
        <taxon>Ranatra</taxon>
    </lineage>
</organism>
<feature type="compositionally biased region" description="Polar residues" evidence="1">
    <location>
        <begin position="527"/>
        <end position="569"/>
    </location>
</feature>
<reference evidence="3 4" key="1">
    <citation type="submission" date="2024-07" db="EMBL/GenBank/DDBJ databases">
        <title>Chromosome-level genome assembly of the water stick insect Ranatra chinensis (Heteroptera: Nepidae).</title>
        <authorList>
            <person name="Liu X."/>
        </authorList>
    </citation>
    <scope>NUCLEOTIDE SEQUENCE [LARGE SCALE GENOMIC DNA]</scope>
    <source>
        <strain evidence="3">Cailab_2021Rc</strain>
        <tissue evidence="3">Muscle</tissue>
    </source>
</reference>
<feature type="region of interest" description="Disordered" evidence="1">
    <location>
        <begin position="432"/>
        <end position="457"/>
    </location>
</feature>
<dbReference type="AlphaFoldDB" id="A0ABD0XUU2"/>
<evidence type="ECO:0000256" key="2">
    <source>
        <dbReference type="SAM" id="Phobius"/>
    </source>
</evidence>
<feature type="region of interest" description="Disordered" evidence="1">
    <location>
        <begin position="703"/>
        <end position="724"/>
    </location>
</feature>
<feature type="region of interest" description="Disordered" evidence="1">
    <location>
        <begin position="469"/>
        <end position="578"/>
    </location>
</feature>
<feature type="transmembrane region" description="Helical" evidence="2">
    <location>
        <begin position="253"/>
        <end position="276"/>
    </location>
</feature>
<evidence type="ECO:0000313" key="4">
    <source>
        <dbReference type="Proteomes" id="UP001558652"/>
    </source>
</evidence>
<proteinExistence type="predicted"/>
<protein>
    <recommendedName>
        <fullName evidence="5">Protein tincar</fullName>
    </recommendedName>
</protein>
<feature type="transmembrane region" description="Helical" evidence="2">
    <location>
        <begin position="121"/>
        <end position="141"/>
    </location>
</feature>
<comment type="caution">
    <text evidence="3">The sequence shown here is derived from an EMBL/GenBank/DDBJ whole genome shotgun (WGS) entry which is preliminary data.</text>
</comment>
<feature type="compositionally biased region" description="Polar residues" evidence="1">
    <location>
        <begin position="709"/>
        <end position="724"/>
    </location>
</feature>